<dbReference type="Proteomes" id="UP001295740">
    <property type="component" value="Unassembled WGS sequence"/>
</dbReference>
<proteinExistence type="predicted"/>
<reference evidence="1" key="1">
    <citation type="submission" date="2023-10" db="EMBL/GenBank/DDBJ databases">
        <authorList>
            <person name="Hackl T."/>
        </authorList>
    </citation>
    <scope>NUCLEOTIDE SEQUENCE</scope>
</reference>
<evidence type="ECO:0000313" key="1">
    <source>
        <dbReference type="EMBL" id="CAJ2503592.1"/>
    </source>
</evidence>
<evidence type="ECO:0000313" key="2">
    <source>
        <dbReference type="Proteomes" id="UP001295740"/>
    </source>
</evidence>
<comment type="caution">
    <text evidence="1">The sequence shown here is derived from an EMBL/GenBank/DDBJ whole genome shotgun (WGS) entry which is preliminary data.</text>
</comment>
<dbReference type="AlphaFoldDB" id="A0AAI8VEP5"/>
<gene>
    <name evidence="1" type="ORF">KHLLAP_LOCUS4060</name>
</gene>
<keyword evidence="2" id="KW-1185">Reference proteome</keyword>
<name>A0AAI8VEP5_9PEZI</name>
<dbReference type="EMBL" id="CAUWAG010000006">
    <property type="protein sequence ID" value="CAJ2503592.1"/>
    <property type="molecule type" value="Genomic_DNA"/>
</dbReference>
<sequence length="126" mass="14104">MSRTDGVTSNVACTPQKDEAEADVPRNWLANWHPGVDRVGVRVGVGVESSKYLYEARRHCTVASAEWNPAHVGFYMKPPTSKVWYEKPIALEMEDGDVTLTRRAKQGSVRCCFHPWIICTSPRAQG</sequence>
<organism evidence="1 2">
    <name type="scientific">Anthostomella pinea</name>
    <dbReference type="NCBI Taxonomy" id="933095"/>
    <lineage>
        <taxon>Eukaryota</taxon>
        <taxon>Fungi</taxon>
        <taxon>Dikarya</taxon>
        <taxon>Ascomycota</taxon>
        <taxon>Pezizomycotina</taxon>
        <taxon>Sordariomycetes</taxon>
        <taxon>Xylariomycetidae</taxon>
        <taxon>Xylariales</taxon>
        <taxon>Xylariaceae</taxon>
        <taxon>Anthostomella</taxon>
    </lineage>
</organism>
<accession>A0AAI8VEP5</accession>
<protein>
    <submittedName>
        <fullName evidence="1">Uu.00g109860.m01.CDS01</fullName>
    </submittedName>
</protein>